<evidence type="ECO:0000256" key="4">
    <source>
        <dbReference type="ARBA" id="ARBA00022840"/>
    </source>
</evidence>
<evidence type="ECO:0000256" key="1">
    <source>
        <dbReference type="ARBA" id="ARBA00005417"/>
    </source>
</evidence>
<dbReference type="OrthoDB" id="9791546at2"/>
<dbReference type="GO" id="GO:0005524">
    <property type="term" value="F:ATP binding"/>
    <property type="evidence" value="ECO:0007669"/>
    <property type="project" value="UniProtKB-KW"/>
</dbReference>
<dbReference type="InterPro" id="IPR003439">
    <property type="entry name" value="ABC_transporter-like_ATP-bd"/>
</dbReference>
<gene>
    <name evidence="6" type="ordered locus">wcw_1141</name>
</gene>
<keyword evidence="2" id="KW-0813">Transport</keyword>
<dbReference type="GO" id="GO:0016887">
    <property type="term" value="F:ATP hydrolysis activity"/>
    <property type="evidence" value="ECO:0007669"/>
    <property type="project" value="InterPro"/>
</dbReference>
<dbReference type="InterPro" id="IPR017911">
    <property type="entry name" value="MacB-like_ATP-bd"/>
</dbReference>
<evidence type="ECO:0000313" key="6">
    <source>
        <dbReference type="EMBL" id="ADI38498.1"/>
    </source>
</evidence>
<sequence>MILKAKNIHKSFTHPIRTQILKGIDLEVERGETVSIMGRSGEGKSTLLHILGTLEKACQGQLEIAGFDAAASNQTAIRSKHIGFVFQSFHLLEDCTTLENVLMSARIARRSTSPKSEAFLYAEHLLEKVGLGERMFHNVKLLSGGEKQRAAIARALCNDPDLIFADEPSGNLDQRNAELIYEILFSFVSDKKKSLITVTHDDTLAKMCRTQYQLQNGLLEKQT</sequence>
<dbReference type="KEGG" id="wch:wcw_1141"/>
<dbReference type="InterPro" id="IPR017871">
    <property type="entry name" value="ABC_transporter-like_CS"/>
</dbReference>
<dbReference type="InterPro" id="IPR003593">
    <property type="entry name" value="AAA+_ATPase"/>
</dbReference>
<dbReference type="InterPro" id="IPR027417">
    <property type="entry name" value="P-loop_NTPase"/>
</dbReference>
<feature type="domain" description="ABC transporter" evidence="5">
    <location>
        <begin position="3"/>
        <end position="223"/>
    </location>
</feature>
<dbReference type="EMBL" id="CP001928">
    <property type="protein sequence ID" value="ADI38498.1"/>
    <property type="molecule type" value="Genomic_DNA"/>
</dbReference>
<dbReference type="Pfam" id="PF00005">
    <property type="entry name" value="ABC_tran"/>
    <property type="match status" value="1"/>
</dbReference>
<dbReference type="eggNOG" id="COG1136">
    <property type="taxonomic scope" value="Bacteria"/>
</dbReference>
<proteinExistence type="inferred from homology"/>
<comment type="similarity">
    <text evidence="1">Belongs to the ABC transporter superfamily.</text>
</comment>
<dbReference type="PROSITE" id="PS50893">
    <property type="entry name" value="ABC_TRANSPORTER_2"/>
    <property type="match status" value="1"/>
</dbReference>
<dbReference type="CDD" id="cd03255">
    <property type="entry name" value="ABC_MJ0796_LolCDE_FtsE"/>
    <property type="match status" value="1"/>
</dbReference>
<keyword evidence="4" id="KW-0067">ATP-binding</keyword>
<dbReference type="Gene3D" id="3.40.50.300">
    <property type="entry name" value="P-loop containing nucleotide triphosphate hydrolases"/>
    <property type="match status" value="1"/>
</dbReference>
<reference evidence="6 7" key="1">
    <citation type="journal article" date="2010" name="PLoS ONE">
        <title>The Waddlia genome: a window into chlamydial biology.</title>
        <authorList>
            <person name="Bertelli C."/>
            <person name="Collyn F."/>
            <person name="Croxatto A."/>
            <person name="Ruckert C."/>
            <person name="Polkinghorne A."/>
            <person name="Kebbi-Beghdadi C."/>
            <person name="Goesmann A."/>
            <person name="Vaughan L."/>
            <person name="Greub G."/>
        </authorList>
    </citation>
    <scope>NUCLEOTIDE SEQUENCE [LARGE SCALE GENOMIC DNA]</scope>
    <source>
        <strain evidence="7">ATCC VR-1470 / WSU 86-1044</strain>
    </source>
</reference>
<keyword evidence="6" id="KW-0378">Hydrolase</keyword>
<evidence type="ECO:0000256" key="3">
    <source>
        <dbReference type="ARBA" id="ARBA00022741"/>
    </source>
</evidence>
<evidence type="ECO:0000259" key="5">
    <source>
        <dbReference type="PROSITE" id="PS50893"/>
    </source>
</evidence>
<dbReference type="AlphaFoldDB" id="D6YWI7"/>
<dbReference type="SMART" id="SM00382">
    <property type="entry name" value="AAA"/>
    <property type="match status" value="1"/>
</dbReference>
<accession>D6YWI7</accession>
<dbReference type="PANTHER" id="PTHR42798:SF2">
    <property type="entry name" value="ABC TRANSPORTER ATP-BINDING PROTEIN MG467-RELATED"/>
    <property type="match status" value="1"/>
</dbReference>
<name>D6YWI7_WADCW</name>
<dbReference type="EC" id="3.6.3.-" evidence="6"/>
<dbReference type="PANTHER" id="PTHR42798">
    <property type="entry name" value="LIPOPROTEIN-RELEASING SYSTEM ATP-BINDING PROTEIN LOLD"/>
    <property type="match status" value="1"/>
</dbReference>
<dbReference type="PROSITE" id="PS00211">
    <property type="entry name" value="ABC_TRANSPORTER_1"/>
    <property type="match status" value="1"/>
</dbReference>
<keyword evidence="3" id="KW-0547">Nucleotide-binding</keyword>
<dbReference type="RefSeq" id="WP_013182211.1">
    <property type="nucleotide sequence ID" value="NC_014225.1"/>
</dbReference>
<dbReference type="Proteomes" id="UP000001505">
    <property type="component" value="Chromosome"/>
</dbReference>
<evidence type="ECO:0000313" key="7">
    <source>
        <dbReference type="Proteomes" id="UP000001505"/>
    </source>
</evidence>
<dbReference type="HOGENOM" id="CLU_000604_1_22_0"/>
<organism evidence="6 7">
    <name type="scientific">Waddlia chondrophila (strain ATCC VR-1470 / WSU 86-1044)</name>
    <dbReference type="NCBI Taxonomy" id="716544"/>
    <lineage>
        <taxon>Bacteria</taxon>
        <taxon>Pseudomonadati</taxon>
        <taxon>Chlamydiota</taxon>
        <taxon>Chlamydiia</taxon>
        <taxon>Parachlamydiales</taxon>
        <taxon>Waddliaceae</taxon>
        <taxon>Waddlia</taxon>
    </lineage>
</organism>
<evidence type="ECO:0000256" key="2">
    <source>
        <dbReference type="ARBA" id="ARBA00022448"/>
    </source>
</evidence>
<protein>
    <submittedName>
        <fullName evidence="6">ABC transporter, ATPase subunit</fullName>
        <ecNumber evidence="6">3.6.3.-</ecNumber>
    </submittedName>
</protein>
<dbReference type="SUPFAM" id="SSF52540">
    <property type="entry name" value="P-loop containing nucleoside triphosphate hydrolases"/>
    <property type="match status" value="1"/>
</dbReference>
<keyword evidence="7" id="KW-1185">Reference proteome</keyword>
<dbReference type="STRING" id="716544.wcw_1141"/>